<dbReference type="InterPro" id="IPR011051">
    <property type="entry name" value="RmlC_Cupin_sf"/>
</dbReference>
<dbReference type="SUPFAM" id="SSF51182">
    <property type="entry name" value="RmlC-like cupins"/>
    <property type="match status" value="1"/>
</dbReference>
<dbReference type="GO" id="GO:0005829">
    <property type="term" value="C:cytosol"/>
    <property type="evidence" value="ECO:0007669"/>
    <property type="project" value="TreeGrafter"/>
</dbReference>
<protein>
    <submittedName>
        <fullName evidence="3">HTH-type transcriptional regulator PuuR</fullName>
    </submittedName>
</protein>
<dbReference type="InterPro" id="IPR014710">
    <property type="entry name" value="RmlC-like_jellyroll"/>
</dbReference>
<name>A0AAX2JEN6_9FUSO</name>
<organism evidence="3 4">
    <name type="scientific">Fusobacterium ulcerans</name>
    <dbReference type="NCBI Taxonomy" id="861"/>
    <lineage>
        <taxon>Bacteria</taxon>
        <taxon>Fusobacteriati</taxon>
        <taxon>Fusobacteriota</taxon>
        <taxon>Fusobacteriia</taxon>
        <taxon>Fusobacteriales</taxon>
        <taxon>Fusobacteriaceae</taxon>
        <taxon>Fusobacterium</taxon>
    </lineage>
</organism>
<feature type="domain" description="HTH cro/C1-type" evidence="2">
    <location>
        <begin position="7"/>
        <end position="61"/>
    </location>
</feature>
<dbReference type="KEGG" id="ful:C4N20_05875"/>
<dbReference type="PROSITE" id="PS50943">
    <property type="entry name" value="HTH_CROC1"/>
    <property type="match status" value="1"/>
</dbReference>
<dbReference type="AlphaFoldDB" id="A0AAX2JEN6"/>
<evidence type="ECO:0000313" key="3">
    <source>
        <dbReference type="EMBL" id="SQJ15694.1"/>
    </source>
</evidence>
<dbReference type="Pfam" id="PF01381">
    <property type="entry name" value="HTH_3"/>
    <property type="match status" value="1"/>
</dbReference>
<dbReference type="InterPro" id="IPR001387">
    <property type="entry name" value="Cro/C1-type_HTH"/>
</dbReference>
<dbReference type="InterPro" id="IPR010982">
    <property type="entry name" value="Lambda_DNA-bd_dom_sf"/>
</dbReference>
<proteinExistence type="predicted"/>
<dbReference type="GO" id="GO:0003700">
    <property type="term" value="F:DNA-binding transcription factor activity"/>
    <property type="evidence" value="ECO:0007669"/>
    <property type="project" value="TreeGrafter"/>
</dbReference>
<dbReference type="Pfam" id="PF07883">
    <property type="entry name" value="Cupin_2"/>
    <property type="match status" value="1"/>
</dbReference>
<dbReference type="Proteomes" id="UP000249008">
    <property type="component" value="Chromosome 1"/>
</dbReference>
<evidence type="ECO:0000259" key="2">
    <source>
        <dbReference type="PROSITE" id="PS50943"/>
    </source>
</evidence>
<dbReference type="SMART" id="SM00530">
    <property type="entry name" value="HTH_XRE"/>
    <property type="match status" value="1"/>
</dbReference>
<gene>
    <name evidence="3" type="primary">puuR_3</name>
    <name evidence="3" type="ORF">NCTC12112_03064</name>
</gene>
<dbReference type="EMBL" id="LS483487">
    <property type="protein sequence ID" value="SQJ15694.1"/>
    <property type="molecule type" value="Genomic_DNA"/>
</dbReference>
<dbReference type="InterPro" id="IPR013096">
    <property type="entry name" value="Cupin_2"/>
</dbReference>
<accession>A0AAX2JEN6</accession>
<dbReference type="InterPro" id="IPR050807">
    <property type="entry name" value="TransReg_Diox_bact_type"/>
</dbReference>
<dbReference type="SUPFAM" id="SSF47413">
    <property type="entry name" value="lambda repressor-like DNA-binding domains"/>
    <property type="match status" value="1"/>
</dbReference>
<dbReference type="PANTHER" id="PTHR46797">
    <property type="entry name" value="HTH-TYPE TRANSCRIPTIONAL REGULATOR"/>
    <property type="match status" value="1"/>
</dbReference>
<dbReference type="CDD" id="cd00093">
    <property type="entry name" value="HTH_XRE"/>
    <property type="match status" value="1"/>
</dbReference>
<evidence type="ECO:0000256" key="1">
    <source>
        <dbReference type="ARBA" id="ARBA00023125"/>
    </source>
</evidence>
<keyword evidence="1" id="KW-0238">DNA-binding</keyword>
<dbReference type="CDD" id="cd02209">
    <property type="entry name" value="cupin_XRE_C"/>
    <property type="match status" value="1"/>
</dbReference>
<dbReference type="RefSeq" id="WP_005979884.1">
    <property type="nucleotide sequence ID" value="NZ_CABKNW010000004.1"/>
</dbReference>
<dbReference type="PANTHER" id="PTHR46797:SF2">
    <property type="entry name" value="TRANSCRIPTIONAL REGULATOR"/>
    <property type="match status" value="1"/>
</dbReference>
<dbReference type="Gene3D" id="1.10.260.40">
    <property type="entry name" value="lambda repressor-like DNA-binding domains"/>
    <property type="match status" value="1"/>
</dbReference>
<dbReference type="GeneID" id="78454328"/>
<reference evidence="3 4" key="1">
    <citation type="submission" date="2018-06" db="EMBL/GenBank/DDBJ databases">
        <authorList>
            <consortium name="Pathogen Informatics"/>
            <person name="Doyle S."/>
        </authorList>
    </citation>
    <scope>NUCLEOTIDE SEQUENCE [LARGE SCALE GENOMIC DNA]</scope>
    <source>
        <strain evidence="3 4">NCTC12112</strain>
    </source>
</reference>
<sequence length="177" mass="20164">MTLGEKIKIIRKRKNYTLKDLSDMTKLSIGFLSNIERDLNSPSISNLQQICQALAVNLMEILDPTDTHSPVTRKEEREEILENPEVHVKIESLLNGKSNLNGIAITIEKGDNFSDMSWGHLYDEIGIVIKGELEIEIDKELFYLHEGDSIVIKHGSAHRYKNPKNSPSVVYWFSAKK</sequence>
<evidence type="ECO:0000313" key="4">
    <source>
        <dbReference type="Proteomes" id="UP000249008"/>
    </source>
</evidence>
<dbReference type="Gene3D" id="2.60.120.10">
    <property type="entry name" value="Jelly Rolls"/>
    <property type="match status" value="1"/>
</dbReference>
<dbReference type="GO" id="GO:0003677">
    <property type="term" value="F:DNA binding"/>
    <property type="evidence" value="ECO:0007669"/>
    <property type="project" value="UniProtKB-KW"/>
</dbReference>